<protein>
    <recommendedName>
        <fullName evidence="1">PE domain-containing protein</fullName>
    </recommendedName>
</protein>
<dbReference type="Gene3D" id="1.10.287.850">
    <property type="entry name" value="HP0062-like domain"/>
    <property type="match status" value="1"/>
</dbReference>
<proteinExistence type="predicted"/>
<gene>
    <name evidence="2" type="ORF">BST12_25195</name>
</gene>
<feature type="domain" description="PE" evidence="1">
    <location>
        <begin position="11"/>
        <end position="64"/>
    </location>
</feature>
<sequence length="77" mass="8145">MQMPRVLAMPEAVGATTCVTGPATDEFSAHLAEILNGQWLGYQAFSAQTAVLHDGFMTALNASAPVINAAIRTLLDR</sequence>
<comment type="caution">
    <text evidence="2">The sequence shown here is derived from an EMBL/GenBank/DDBJ whole genome shotgun (WGS) entry which is preliminary data.</text>
</comment>
<dbReference type="Pfam" id="PF00934">
    <property type="entry name" value="PE"/>
    <property type="match status" value="1"/>
</dbReference>
<evidence type="ECO:0000313" key="3">
    <source>
        <dbReference type="Proteomes" id="UP000192284"/>
    </source>
</evidence>
<dbReference type="InterPro" id="IPR038332">
    <property type="entry name" value="PPE_sf"/>
</dbReference>
<name>A0A1W9ZD77_MYCAN</name>
<keyword evidence="3" id="KW-1185">Reference proteome</keyword>
<dbReference type="SUPFAM" id="SSF140459">
    <property type="entry name" value="PE/PPE dimer-like"/>
    <property type="match status" value="1"/>
</dbReference>
<dbReference type="Proteomes" id="UP000192284">
    <property type="component" value="Unassembled WGS sequence"/>
</dbReference>
<dbReference type="AlphaFoldDB" id="A0A1W9ZD77"/>
<evidence type="ECO:0000259" key="1">
    <source>
        <dbReference type="Pfam" id="PF00934"/>
    </source>
</evidence>
<dbReference type="OrthoDB" id="9844877at2"/>
<dbReference type="EMBL" id="MVHE01000074">
    <property type="protein sequence ID" value="ORA12156.1"/>
    <property type="molecule type" value="Genomic_DNA"/>
</dbReference>
<dbReference type="InterPro" id="IPR000084">
    <property type="entry name" value="PE-PGRS_N"/>
</dbReference>
<reference evidence="2 3" key="1">
    <citation type="submission" date="2017-02" db="EMBL/GenBank/DDBJ databases">
        <title>The new phylogeny of genus Mycobacterium.</title>
        <authorList>
            <person name="Tortoli E."/>
            <person name="Trovato A."/>
            <person name="Cirillo D.M."/>
        </authorList>
    </citation>
    <scope>NUCLEOTIDE SEQUENCE [LARGE SCALE GENOMIC DNA]</scope>
    <source>
        <strain evidence="2 3">DSM 45057</strain>
    </source>
</reference>
<organism evidence="2 3">
    <name type="scientific">Mycobacterium angelicum</name>
    <dbReference type="NCBI Taxonomy" id="470074"/>
    <lineage>
        <taxon>Bacteria</taxon>
        <taxon>Bacillati</taxon>
        <taxon>Actinomycetota</taxon>
        <taxon>Actinomycetes</taxon>
        <taxon>Mycobacteriales</taxon>
        <taxon>Mycobacteriaceae</taxon>
        <taxon>Mycobacterium</taxon>
    </lineage>
</organism>
<evidence type="ECO:0000313" key="2">
    <source>
        <dbReference type="EMBL" id="ORA12156.1"/>
    </source>
</evidence>
<accession>A0A1W9ZD77</accession>